<comment type="caution">
    <text evidence="1">The sequence shown here is derived from an EMBL/GenBank/DDBJ whole genome shotgun (WGS) entry which is preliminary data.</text>
</comment>
<evidence type="ECO:0000313" key="1">
    <source>
        <dbReference type="EMBL" id="GAU99813.1"/>
    </source>
</evidence>
<proteinExistence type="predicted"/>
<gene>
    <name evidence="1" type="primary">RvY_10755</name>
    <name evidence="1" type="synonym">RvY_10755.1</name>
    <name evidence="1" type="ORF">RvY_10755-1</name>
</gene>
<name>A0A1D1VLM8_RAMVA</name>
<sequence>MYLTFYIVCKSIILLTAASRNLCFLYLYRSRPFSFCSSPDSSDYNLLSRSLLYISPTGHIISHYRHAFIPVPLGCRHSSGRHANCHHTSDPTLGTSQVSQFLRDPQNRKTIATLLAWRKLAQSLDAPQKRITREVPPVQPRSLPFNASNPLYNYEEQHLFHSPSPLATRMNSRRVTVQLVKTGYADCCQDTPIIKGSILQLKCIQYFIMFDQDRLGDLSQYGFSKEETDVNIAEATRESDY</sequence>
<evidence type="ECO:0000313" key="2">
    <source>
        <dbReference type="Proteomes" id="UP000186922"/>
    </source>
</evidence>
<keyword evidence="2" id="KW-1185">Reference proteome</keyword>
<accession>A0A1D1VLM8</accession>
<reference evidence="1 2" key="1">
    <citation type="journal article" date="2016" name="Nat. Commun.">
        <title>Extremotolerant tardigrade genome and improved radiotolerance of human cultured cells by tardigrade-unique protein.</title>
        <authorList>
            <person name="Hashimoto T."/>
            <person name="Horikawa D.D."/>
            <person name="Saito Y."/>
            <person name="Kuwahara H."/>
            <person name="Kozuka-Hata H."/>
            <person name="Shin-I T."/>
            <person name="Minakuchi Y."/>
            <person name="Ohishi K."/>
            <person name="Motoyama A."/>
            <person name="Aizu T."/>
            <person name="Enomoto A."/>
            <person name="Kondo K."/>
            <person name="Tanaka S."/>
            <person name="Hara Y."/>
            <person name="Koshikawa S."/>
            <person name="Sagara H."/>
            <person name="Miura T."/>
            <person name="Yokobori S."/>
            <person name="Miyagawa K."/>
            <person name="Suzuki Y."/>
            <person name="Kubo T."/>
            <person name="Oyama M."/>
            <person name="Kohara Y."/>
            <person name="Fujiyama A."/>
            <person name="Arakawa K."/>
            <person name="Katayama T."/>
            <person name="Toyoda A."/>
            <person name="Kunieda T."/>
        </authorList>
    </citation>
    <scope>NUCLEOTIDE SEQUENCE [LARGE SCALE GENOMIC DNA]</scope>
    <source>
        <strain evidence="1 2">YOKOZUNA-1</strain>
    </source>
</reference>
<protein>
    <submittedName>
        <fullName evidence="1">Uncharacterized protein</fullName>
    </submittedName>
</protein>
<dbReference type="Proteomes" id="UP000186922">
    <property type="component" value="Unassembled WGS sequence"/>
</dbReference>
<dbReference type="AlphaFoldDB" id="A0A1D1VLM8"/>
<dbReference type="EMBL" id="BDGG01000005">
    <property type="protein sequence ID" value="GAU99813.1"/>
    <property type="molecule type" value="Genomic_DNA"/>
</dbReference>
<organism evidence="1 2">
    <name type="scientific">Ramazzottius varieornatus</name>
    <name type="common">Water bear</name>
    <name type="synonym">Tardigrade</name>
    <dbReference type="NCBI Taxonomy" id="947166"/>
    <lineage>
        <taxon>Eukaryota</taxon>
        <taxon>Metazoa</taxon>
        <taxon>Ecdysozoa</taxon>
        <taxon>Tardigrada</taxon>
        <taxon>Eutardigrada</taxon>
        <taxon>Parachela</taxon>
        <taxon>Hypsibioidea</taxon>
        <taxon>Ramazzottiidae</taxon>
        <taxon>Ramazzottius</taxon>
    </lineage>
</organism>